<gene>
    <name evidence="2" type="ORF">LX15_005284</name>
</gene>
<evidence type="ECO:0000313" key="3">
    <source>
        <dbReference type="Proteomes" id="UP001205311"/>
    </source>
</evidence>
<dbReference type="EMBL" id="JAMTCP010000044">
    <property type="protein sequence ID" value="MCP2261558.1"/>
    <property type="molecule type" value="Genomic_DNA"/>
</dbReference>
<comment type="caution">
    <text evidence="2">The sequence shown here is derived from an EMBL/GenBank/DDBJ whole genome shotgun (WGS) entry which is preliminary data.</text>
</comment>
<accession>A0ABT1I192</accession>
<dbReference type="Proteomes" id="UP001205311">
    <property type="component" value="Unassembled WGS sequence"/>
</dbReference>
<feature type="region of interest" description="Disordered" evidence="1">
    <location>
        <begin position="13"/>
        <end position="37"/>
    </location>
</feature>
<reference evidence="2 3" key="1">
    <citation type="submission" date="2022-06" db="EMBL/GenBank/DDBJ databases">
        <title>Genomic Encyclopedia of Archaeal and Bacterial Type Strains, Phase II (KMG-II): from individual species to whole genera.</title>
        <authorList>
            <person name="Goeker M."/>
        </authorList>
    </citation>
    <scope>NUCLEOTIDE SEQUENCE [LARGE SCALE GENOMIC DNA]</scope>
    <source>
        <strain evidence="2 3">DSM 40477</strain>
    </source>
</reference>
<proteinExistence type="predicted"/>
<evidence type="ECO:0000256" key="1">
    <source>
        <dbReference type="SAM" id="MobiDB-lite"/>
    </source>
</evidence>
<organism evidence="2 3">
    <name type="scientific">Streptoalloteichus tenebrarius (strain ATCC 17920 / DSM 40477 / JCM 4838 / CBS 697.72 / NBRC 16177 / NCIMB 11028 / NRRL B-12390 / A12253. 1 / ISP 5477)</name>
    <name type="common">Streptomyces tenebrarius</name>
    <dbReference type="NCBI Taxonomy" id="1933"/>
    <lineage>
        <taxon>Bacteria</taxon>
        <taxon>Bacillati</taxon>
        <taxon>Actinomycetota</taxon>
        <taxon>Actinomycetes</taxon>
        <taxon>Pseudonocardiales</taxon>
        <taxon>Pseudonocardiaceae</taxon>
        <taxon>Streptoalloteichus</taxon>
    </lineage>
</organism>
<name>A0ABT1I192_STRSD</name>
<sequence length="80" mass="8588">MTDRAEALAHHALAARTSTLTHRRTPPTRPGGRAPLQPIEEHGMAEAENSPLWITQEAVDNSAHAGVVFLPHKGFFPSGA</sequence>
<protein>
    <submittedName>
        <fullName evidence="2">Uncharacterized protein</fullName>
    </submittedName>
</protein>
<keyword evidence="3" id="KW-1185">Reference proteome</keyword>
<evidence type="ECO:0000313" key="2">
    <source>
        <dbReference type="EMBL" id="MCP2261558.1"/>
    </source>
</evidence>